<dbReference type="SMART" id="SM00220">
    <property type="entry name" value="S_TKc"/>
    <property type="match status" value="1"/>
</dbReference>
<gene>
    <name evidence="12" type="ORF">PSTG_09055</name>
</gene>
<dbReference type="InterPro" id="IPR011009">
    <property type="entry name" value="Kinase-like_dom_sf"/>
</dbReference>
<dbReference type="SUPFAM" id="SSF56112">
    <property type="entry name" value="Protein kinase-like (PK-like)"/>
    <property type="match status" value="1"/>
</dbReference>
<dbReference type="GO" id="GO:0005773">
    <property type="term" value="C:vacuole"/>
    <property type="evidence" value="ECO:0007669"/>
    <property type="project" value="GOC"/>
</dbReference>
<feature type="domain" description="Protein kinase" evidence="11">
    <location>
        <begin position="39"/>
        <end position="442"/>
    </location>
</feature>
<keyword evidence="3" id="KW-0808">Transferase</keyword>
<feature type="compositionally biased region" description="Acidic residues" evidence="10">
    <location>
        <begin position="215"/>
        <end position="224"/>
    </location>
</feature>
<dbReference type="PROSITE" id="PS50011">
    <property type="entry name" value="PROTEIN_KINASE_DOM"/>
    <property type="match status" value="1"/>
</dbReference>
<name>A0A0L0VF79_9BASI</name>
<feature type="compositionally biased region" description="Basic and acidic residues" evidence="10">
    <location>
        <begin position="225"/>
        <end position="235"/>
    </location>
</feature>
<keyword evidence="2" id="KW-0723">Serine/threonine-protein kinase</keyword>
<dbReference type="GO" id="GO:0005794">
    <property type="term" value="C:Golgi apparatus"/>
    <property type="evidence" value="ECO:0007669"/>
    <property type="project" value="TreeGrafter"/>
</dbReference>
<comment type="catalytic activity">
    <reaction evidence="8">
        <text>L-seryl-[protein] + ATP = O-phospho-L-seryl-[protein] + ADP + H(+)</text>
        <dbReference type="Rhea" id="RHEA:17989"/>
        <dbReference type="Rhea" id="RHEA-COMP:9863"/>
        <dbReference type="Rhea" id="RHEA-COMP:11604"/>
        <dbReference type="ChEBI" id="CHEBI:15378"/>
        <dbReference type="ChEBI" id="CHEBI:29999"/>
        <dbReference type="ChEBI" id="CHEBI:30616"/>
        <dbReference type="ChEBI" id="CHEBI:83421"/>
        <dbReference type="ChEBI" id="CHEBI:456216"/>
        <dbReference type="EC" id="2.7.11.1"/>
    </reaction>
</comment>
<dbReference type="InterPro" id="IPR052239">
    <property type="entry name" value="Ser/Thr-specific_kinases"/>
</dbReference>
<dbReference type="Proteomes" id="UP000054564">
    <property type="component" value="Unassembled WGS sequence"/>
</dbReference>
<dbReference type="InterPro" id="IPR017441">
    <property type="entry name" value="Protein_kinase_ATP_BS"/>
</dbReference>
<evidence type="ECO:0000313" key="13">
    <source>
        <dbReference type="Proteomes" id="UP000054564"/>
    </source>
</evidence>
<evidence type="ECO:0000256" key="7">
    <source>
        <dbReference type="ARBA" id="ARBA00047899"/>
    </source>
</evidence>
<evidence type="ECO:0000256" key="3">
    <source>
        <dbReference type="ARBA" id="ARBA00022679"/>
    </source>
</evidence>
<evidence type="ECO:0000256" key="8">
    <source>
        <dbReference type="ARBA" id="ARBA00048679"/>
    </source>
</evidence>
<dbReference type="PANTHER" id="PTHR45998:SF2">
    <property type="entry name" value="SERINE_THREONINE-PROTEIN KINASE 16"/>
    <property type="match status" value="1"/>
</dbReference>
<comment type="catalytic activity">
    <reaction evidence="7">
        <text>L-threonyl-[protein] + ATP = O-phospho-L-threonyl-[protein] + ADP + H(+)</text>
        <dbReference type="Rhea" id="RHEA:46608"/>
        <dbReference type="Rhea" id="RHEA-COMP:11060"/>
        <dbReference type="Rhea" id="RHEA-COMP:11605"/>
        <dbReference type="ChEBI" id="CHEBI:15378"/>
        <dbReference type="ChEBI" id="CHEBI:30013"/>
        <dbReference type="ChEBI" id="CHEBI:30616"/>
        <dbReference type="ChEBI" id="CHEBI:61977"/>
        <dbReference type="ChEBI" id="CHEBI:456216"/>
        <dbReference type="EC" id="2.7.11.1"/>
    </reaction>
</comment>
<protein>
    <recommendedName>
        <fullName evidence="1">non-specific serine/threonine protein kinase</fullName>
        <ecNumber evidence="1">2.7.11.1</ecNumber>
    </recommendedName>
</protein>
<feature type="compositionally biased region" description="Basic and acidic residues" evidence="10">
    <location>
        <begin position="205"/>
        <end position="214"/>
    </location>
</feature>
<dbReference type="FunFam" id="1.10.510.10:FF:000550">
    <property type="entry name" value="Serine/threonine kinase 16"/>
    <property type="match status" value="1"/>
</dbReference>
<feature type="binding site" evidence="9">
    <location>
        <position position="68"/>
    </location>
    <ligand>
        <name>ATP</name>
        <dbReference type="ChEBI" id="CHEBI:30616"/>
    </ligand>
</feature>
<dbReference type="STRING" id="1165861.A0A0L0VF79"/>
<dbReference type="InterPro" id="IPR000719">
    <property type="entry name" value="Prot_kinase_dom"/>
</dbReference>
<dbReference type="EC" id="2.7.11.1" evidence="1"/>
<evidence type="ECO:0000313" key="12">
    <source>
        <dbReference type="EMBL" id="KNE97649.1"/>
    </source>
</evidence>
<dbReference type="PROSITE" id="PS00107">
    <property type="entry name" value="PROTEIN_KINASE_ATP"/>
    <property type="match status" value="1"/>
</dbReference>
<accession>A0A0L0VF79</accession>
<dbReference type="Gene3D" id="1.10.510.10">
    <property type="entry name" value="Transferase(Phosphotransferase) domain 1"/>
    <property type="match status" value="2"/>
</dbReference>
<keyword evidence="4 9" id="KW-0547">Nucleotide-binding</keyword>
<keyword evidence="6 9" id="KW-0067">ATP-binding</keyword>
<dbReference type="GO" id="GO:0032889">
    <property type="term" value="P:regulation of vacuole fusion, non-autophagic"/>
    <property type="evidence" value="ECO:0007669"/>
    <property type="project" value="TreeGrafter"/>
</dbReference>
<evidence type="ECO:0000256" key="2">
    <source>
        <dbReference type="ARBA" id="ARBA00022527"/>
    </source>
</evidence>
<keyword evidence="13" id="KW-1185">Reference proteome</keyword>
<dbReference type="PANTHER" id="PTHR45998">
    <property type="entry name" value="SERINE/THREONINE-PROTEIN KINASE 16"/>
    <property type="match status" value="1"/>
</dbReference>
<dbReference type="GO" id="GO:0004674">
    <property type="term" value="F:protein serine/threonine kinase activity"/>
    <property type="evidence" value="ECO:0007669"/>
    <property type="project" value="UniProtKB-KW"/>
</dbReference>
<proteinExistence type="predicted"/>
<reference evidence="13" key="1">
    <citation type="submission" date="2014-03" db="EMBL/GenBank/DDBJ databases">
        <title>The Genome Sequence of Puccinia striiformis f. sp. tritici PST-78.</title>
        <authorList>
            <consortium name="The Broad Institute Genome Sequencing Platform"/>
            <person name="Cuomo C."/>
            <person name="Hulbert S."/>
            <person name="Chen X."/>
            <person name="Walker B."/>
            <person name="Young S.K."/>
            <person name="Zeng Q."/>
            <person name="Gargeya S."/>
            <person name="Fitzgerald M."/>
            <person name="Haas B."/>
            <person name="Abouelleil A."/>
            <person name="Alvarado L."/>
            <person name="Arachchi H.M."/>
            <person name="Berlin A.M."/>
            <person name="Chapman S.B."/>
            <person name="Goldberg J."/>
            <person name="Griggs A."/>
            <person name="Gujja S."/>
            <person name="Hansen M."/>
            <person name="Howarth C."/>
            <person name="Imamovic A."/>
            <person name="Larimer J."/>
            <person name="McCowan C."/>
            <person name="Montmayeur A."/>
            <person name="Murphy C."/>
            <person name="Neiman D."/>
            <person name="Pearson M."/>
            <person name="Priest M."/>
            <person name="Roberts A."/>
            <person name="Saif S."/>
            <person name="Shea T."/>
            <person name="Sisk P."/>
            <person name="Sykes S."/>
            <person name="Wortman J."/>
            <person name="Nusbaum C."/>
            <person name="Birren B."/>
        </authorList>
    </citation>
    <scope>NUCLEOTIDE SEQUENCE [LARGE SCALE GENOMIC DNA]</scope>
    <source>
        <strain evidence="13">race PST-78</strain>
    </source>
</reference>
<comment type="caution">
    <text evidence="12">The sequence shown here is derived from an EMBL/GenBank/DDBJ whole genome shotgun (WGS) entry which is preliminary data.</text>
</comment>
<organism evidence="12 13">
    <name type="scientific">Puccinia striiformis f. sp. tritici PST-78</name>
    <dbReference type="NCBI Taxonomy" id="1165861"/>
    <lineage>
        <taxon>Eukaryota</taxon>
        <taxon>Fungi</taxon>
        <taxon>Dikarya</taxon>
        <taxon>Basidiomycota</taxon>
        <taxon>Pucciniomycotina</taxon>
        <taxon>Pucciniomycetes</taxon>
        <taxon>Pucciniales</taxon>
        <taxon>Pucciniaceae</taxon>
        <taxon>Puccinia</taxon>
    </lineage>
</organism>
<sequence length="451" mass="50148">MSPVSSLNEVFQSLQDSLSSITSCFCQPDSTLKLNGRTLKIVKLLGEGGFSYVYLAQDPSSGRLFALKKIRCPLGSDSVNEAIKEVEAYKRFRHPNIIRCLDSCVVQDKDGDGKVVYLFLPYYAKGNLQDLVNLHTDLAPLPENDILKYFLGTAQALSAMHGYTPKKRIISDSYPPNGLVDPESPGAGLTTPTSSVTDRKGKRRQNMEEERLQEEREEEEEEEEGLGRTEDERQEAPLMGNIVSNHETNHHHPPATKAQRDSGSIEPWAHRDLKPANVLISDDDQPILMDFGSAIKARIPVPNRSIALQQQDLAAEHSSMPYRAPELFDVKTGEDLTEAVDIWSLGCVLYCLGYGHSPFETTDTVEQGGSMALAVMNGSWKFPNNSKTAPNSNSINPSSNNNNKSLRVYSDQFQELIKSMLVLDPKARPTIYDVIDSVQILLDQNQSRHPE</sequence>
<evidence type="ECO:0000256" key="6">
    <source>
        <dbReference type="ARBA" id="ARBA00022840"/>
    </source>
</evidence>
<dbReference type="AlphaFoldDB" id="A0A0L0VF79"/>
<evidence type="ECO:0000256" key="1">
    <source>
        <dbReference type="ARBA" id="ARBA00012513"/>
    </source>
</evidence>
<feature type="compositionally biased region" description="Low complexity" evidence="10">
    <location>
        <begin position="391"/>
        <end position="403"/>
    </location>
</feature>
<feature type="region of interest" description="Disordered" evidence="10">
    <location>
        <begin position="384"/>
        <end position="403"/>
    </location>
</feature>
<evidence type="ECO:0000256" key="9">
    <source>
        <dbReference type="PROSITE-ProRule" id="PRU10141"/>
    </source>
</evidence>
<evidence type="ECO:0000259" key="11">
    <source>
        <dbReference type="PROSITE" id="PS50011"/>
    </source>
</evidence>
<dbReference type="Pfam" id="PF00069">
    <property type="entry name" value="Pkinase"/>
    <property type="match status" value="2"/>
</dbReference>
<dbReference type="GO" id="GO:0006624">
    <property type="term" value="P:vacuolar protein processing"/>
    <property type="evidence" value="ECO:0007669"/>
    <property type="project" value="TreeGrafter"/>
</dbReference>
<dbReference type="FunFam" id="1.10.510.10:FF:000973">
    <property type="entry name" value="Serine/threonine kinase 16"/>
    <property type="match status" value="1"/>
</dbReference>
<dbReference type="OrthoDB" id="248923at2759"/>
<feature type="region of interest" description="Disordered" evidence="10">
    <location>
        <begin position="174"/>
        <end position="235"/>
    </location>
</feature>
<keyword evidence="5 12" id="KW-0418">Kinase</keyword>
<dbReference type="EMBL" id="AJIL01000065">
    <property type="protein sequence ID" value="KNE97649.1"/>
    <property type="molecule type" value="Genomic_DNA"/>
</dbReference>
<evidence type="ECO:0000256" key="4">
    <source>
        <dbReference type="ARBA" id="ARBA00022741"/>
    </source>
</evidence>
<evidence type="ECO:0000256" key="10">
    <source>
        <dbReference type="SAM" id="MobiDB-lite"/>
    </source>
</evidence>
<dbReference type="GO" id="GO:0005524">
    <property type="term" value="F:ATP binding"/>
    <property type="evidence" value="ECO:0007669"/>
    <property type="project" value="UniProtKB-UniRule"/>
</dbReference>
<feature type="region of interest" description="Disordered" evidence="10">
    <location>
        <begin position="244"/>
        <end position="263"/>
    </location>
</feature>
<evidence type="ECO:0000256" key="5">
    <source>
        <dbReference type="ARBA" id="ARBA00022777"/>
    </source>
</evidence>